<name>A0ABY5GBW2_9GAMM</name>
<sequence length="51" mass="5660">MLKIAVIGVLLLLAFLATKYLDERRQKKLLIALGVLVGCAVAYLMAIELMR</sequence>
<dbReference type="Proteomes" id="UP001057998">
    <property type="component" value="Chromosome 1"/>
</dbReference>
<feature type="transmembrane region" description="Helical" evidence="1">
    <location>
        <begin position="29"/>
        <end position="47"/>
    </location>
</feature>
<proteinExistence type="predicted"/>
<protein>
    <submittedName>
        <fullName evidence="2">Uncharacterized protein</fullName>
    </submittedName>
</protein>
<evidence type="ECO:0000256" key="1">
    <source>
        <dbReference type="SAM" id="Phobius"/>
    </source>
</evidence>
<evidence type="ECO:0000313" key="2">
    <source>
        <dbReference type="EMBL" id="UTV26671.1"/>
    </source>
</evidence>
<keyword evidence="1" id="KW-1133">Transmembrane helix</keyword>
<dbReference type="RefSeq" id="WP_255387881.1">
    <property type="nucleotide sequence ID" value="NZ_CP101508.1"/>
</dbReference>
<keyword evidence="1" id="KW-0472">Membrane</keyword>
<keyword evidence="3" id="KW-1185">Reference proteome</keyword>
<dbReference type="EMBL" id="CP101508">
    <property type="protein sequence ID" value="UTV26671.1"/>
    <property type="molecule type" value="Genomic_DNA"/>
</dbReference>
<evidence type="ECO:0000313" key="3">
    <source>
        <dbReference type="Proteomes" id="UP001057998"/>
    </source>
</evidence>
<gene>
    <name evidence="2" type="ORF">NNL38_09875</name>
</gene>
<keyword evidence="1" id="KW-0812">Transmembrane</keyword>
<organism evidence="2 3">
    <name type="scientific">Photobacterium atrarenae</name>
    <dbReference type="NCBI Taxonomy" id="865757"/>
    <lineage>
        <taxon>Bacteria</taxon>
        <taxon>Pseudomonadati</taxon>
        <taxon>Pseudomonadota</taxon>
        <taxon>Gammaproteobacteria</taxon>
        <taxon>Vibrionales</taxon>
        <taxon>Vibrionaceae</taxon>
        <taxon>Photobacterium</taxon>
    </lineage>
</organism>
<accession>A0ABY5GBW2</accession>
<reference evidence="2" key="1">
    <citation type="submission" date="2022-07" db="EMBL/GenBank/DDBJ databases">
        <title>Genome sequencing of Photobacterium atrarenae GJH2-4.</title>
        <authorList>
            <person name="Park S.-J."/>
        </authorList>
    </citation>
    <scope>NUCLEOTIDE SEQUENCE</scope>
    <source>
        <strain evidence="2">GJH2-4</strain>
    </source>
</reference>